<dbReference type="STRING" id="1110502.TMO_1341"/>
<dbReference type="Pfam" id="PF01618">
    <property type="entry name" value="MotA_ExbB"/>
    <property type="match status" value="1"/>
</dbReference>
<keyword evidence="2" id="KW-1003">Cell membrane</keyword>
<dbReference type="RefSeq" id="WP_014744859.1">
    <property type="nucleotide sequence ID" value="NC_017956.1"/>
</dbReference>
<evidence type="ECO:0000313" key="10">
    <source>
        <dbReference type="Proteomes" id="UP000005258"/>
    </source>
</evidence>
<feature type="transmembrane region" description="Helical" evidence="7">
    <location>
        <begin position="171"/>
        <end position="195"/>
    </location>
</feature>
<organism evidence="9 10">
    <name type="scientific">Tistrella mobilis (strain KA081020-065)</name>
    <dbReference type="NCBI Taxonomy" id="1110502"/>
    <lineage>
        <taxon>Bacteria</taxon>
        <taxon>Pseudomonadati</taxon>
        <taxon>Pseudomonadota</taxon>
        <taxon>Alphaproteobacteria</taxon>
        <taxon>Geminicoccales</taxon>
        <taxon>Geminicoccaceae</taxon>
        <taxon>Tistrella</taxon>
    </lineage>
</organism>
<keyword evidence="6" id="KW-0653">Protein transport</keyword>
<dbReference type="KEGG" id="tmo:TMO_1341"/>
<feature type="domain" description="MotA/TolQ/ExbB proton channel" evidence="8">
    <location>
        <begin position="143"/>
        <end position="247"/>
    </location>
</feature>
<sequence>MPAADAAGTNGTTTADGAASGAIDGTVAADAITALPGMTQPGDTVATTEADGGTGSSTLDLLIAGGPIVGVLGVLSVIATAIILLKIWHFLSAGLGNGRKLARAVDRAVREGPEAGRAALDGVTHPGTDVIRTVLDGRLHGVPEPALREEAERIGLERVESLRSHLRALELMGGIAPLLGLLGTVLGMITVFQTLETAGSAVDPSQLSGGIWEALLTTAVGLIVAIPCVVAHAWLDRRVERAAHVIEDSATRLFVSRDMIRQAGDVRRPAAIHGGGMAPDLRTARAAGPSA</sequence>
<evidence type="ECO:0000256" key="7">
    <source>
        <dbReference type="SAM" id="Phobius"/>
    </source>
</evidence>
<keyword evidence="4 7" id="KW-1133">Transmembrane helix</keyword>
<reference evidence="9 10" key="1">
    <citation type="journal article" date="2012" name="J. Am. Chem. Soc.">
        <title>Bacterial biosynthesis and maturation of the didemnin anti-cancer agents.</title>
        <authorList>
            <person name="Xu Y."/>
            <person name="Kersten R.D."/>
            <person name="Nam S.J."/>
            <person name="Lu L."/>
            <person name="Al-Suwailem A.M."/>
            <person name="Zheng H."/>
            <person name="Fenical W."/>
            <person name="Dorrestein P.C."/>
            <person name="Moore B.S."/>
            <person name="Qian P.Y."/>
        </authorList>
    </citation>
    <scope>NUCLEOTIDE SEQUENCE [LARGE SCALE GENOMIC DNA]</scope>
    <source>
        <strain evidence="9 10">KA081020-065</strain>
    </source>
</reference>
<evidence type="ECO:0000256" key="6">
    <source>
        <dbReference type="RuleBase" id="RU004057"/>
    </source>
</evidence>
<dbReference type="InterPro" id="IPR050790">
    <property type="entry name" value="ExbB/TolQ_transport"/>
</dbReference>
<gene>
    <name evidence="9" type="ordered locus">TMO_1341</name>
</gene>
<dbReference type="HOGENOM" id="CLU_053325_4_2_5"/>
<protein>
    <submittedName>
        <fullName evidence="9">MotA/TolQ/ExbB proton channel</fullName>
    </submittedName>
</protein>
<evidence type="ECO:0000313" key="9">
    <source>
        <dbReference type="EMBL" id="AFK53180.1"/>
    </source>
</evidence>
<keyword evidence="5 7" id="KW-0472">Membrane</keyword>
<evidence type="ECO:0000256" key="4">
    <source>
        <dbReference type="ARBA" id="ARBA00022989"/>
    </source>
</evidence>
<dbReference type="InterPro" id="IPR002898">
    <property type="entry name" value="MotA_ExbB_proton_chnl"/>
</dbReference>
<keyword evidence="3 7" id="KW-0812">Transmembrane</keyword>
<evidence type="ECO:0000256" key="1">
    <source>
        <dbReference type="ARBA" id="ARBA00004651"/>
    </source>
</evidence>
<dbReference type="eggNOG" id="COG0811">
    <property type="taxonomic scope" value="Bacteria"/>
</dbReference>
<comment type="subcellular location">
    <subcellularLocation>
        <location evidence="1">Cell membrane</location>
        <topology evidence="1">Multi-pass membrane protein</topology>
    </subcellularLocation>
    <subcellularLocation>
        <location evidence="6">Membrane</location>
        <topology evidence="6">Multi-pass membrane protein</topology>
    </subcellularLocation>
</comment>
<proteinExistence type="inferred from homology"/>
<name>I3TK92_TISMK</name>
<dbReference type="PANTHER" id="PTHR30625:SF11">
    <property type="entry name" value="MOTA_TOLQ_EXBB PROTON CHANNEL DOMAIN-CONTAINING PROTEIN"/>
    <property type="match status" value="1"/>
</dbReference>
<comment type="similarity">
    <text evidence="6">Belongs to the exbB/tolQ family.</text>
</comment>
<dbReference type="EMBL" id="CP003236">
    <property type="protein sequence ID" value="AFK53180.1"/>
    <property type="molecule type" value="Genomic_DNA"/>
</dbReference>
<evidence type="ECO:0000256" key="3">
    <source>
        <dbReference type="ARBA" id="ARBA00022692"/>
    </source>
</evidence>
<accession>I3TK92</accession>
<dbReference type="Proteomes" id="UP000005258">
    <property type="component" value="Chromosome"/>
</dbReference>
<dbReference type="GO" id="GO:0005886">
    <property type="term" value="C:plasma membrane"/>
    <property type="evidence" value="ECO:0007669"/>
    <property type="project" value="UniProtKB-SubCell"/>
</dbReference>
<keyword evidence="10" id="KW-1185">Reference proteome</keyword>
<feature type="transmembrane region" description="Helical" evidence="7">
    <location>
        <begin position="61"/>
        <end position="85"/>
    </location>
</feature>
<evidence type="ECO:0000256" key="2">
    <source>
        <dbReference type="ARBA" id="ARBA00022475"/>
    </source>
</evidence>
<dbReference type="PATRIC" id="fig|1110502.3.peg.1382"/>
<keyword evidence="6" id="KW-0813">Transport</keyword>
<dbReference type="PANTHER" id="PTHR30625">
    <property type="entry name" value="PROTEIN TOLQ"/>
    <property type="match status" value="1"/>
</dbReference>
<evidence type="ECO:0000259" key="8">
    <source>
        <dbReference type="Pfam" id="PF01618"/>
    </source>
</evidence>
<feature type="transmembrane region" description="Helical" evidence="7">
    <location>
        <begin position="215"/>
        <end position="235"/>
    </location>
</feature>
<evidence type="ECO:0000256" key="5">
    <source>
        <dbReference type="ARBA" id="ARBA00023136"/>
    </source>
</evidence>
<dbReference type="AlphaFoldDB" id="I3TK92"/>
<dbReference type="GO" id="GO:0017038">
    <property type="term" value="P:protein import"/>
    <property type="evidence" value="ECO:0007669"/>
    <property type="project" value="TreeGrafter"/>
</dbReference>